<proteinExistence type="predicted"/>
<feature type="transmembrane region" description="Helical" evidence="1">
    <location>
        <begin position="15"/>
        <end position="34"/>
    </location>
</feature>
<gene>
    <name evidence="2" type="ORF">LSH36_145g00007</name>
</gene>
<keyword evidence="1" id="KW-0812">Transmembrane</keyword>
<protein>
    <submittedName>
        <fullName evidence="2">Uncharacterized protein</fullName>
    </submittedName>
</protein>
<sequence length="121" mass="13967">MFELRNILQVPNRRIILCVLVAFSTLCFSHYYYYSTIGRNFLSPMITHVNKDTKLATNGYLSHQPKDIAPCGEVCSYGGTVPPNTDQICPWPQIHKHFNCDNIMKRMAYRNQVIIDPPPTY</sequence>
<dbReference type="Proteomes" id="UP001208570">
    <property type="component" value="Unassembled WGS sequence"/>
</dbReference>
<keyword evidence="1" id="KW-1133">Transmembrane helix</keyword>
<keyword evidence="3" id="KW-1185">Reference proteome</keyword>
<organism evidence="2 3">
    <name type="scientific">Paralvinella palmiformis</name>
    <dbReference type="NCBI Taxonomy" id="53620"/>
    <lineage>
        <taxon>Eukaryota</taxon>
        <taxon>Metazoa</taxon>
        <taxon>Spiralia</taxon>
        <taxon>Lophotrochozoa</taxon>
        <taxon>Annelida</taxon>
        <taxon>Polychaeta</taxon>
        <taxon>Sedentaria</taxon>
        <taxon>Canalipalpata</taxon>
        <taxon>Terebellida</taxon>
        <taxon>Terebelliformia</taxon>
        <taxon>Alvinellidae</taxon>
        <taxon>Paralvinella</taxon>
    </lineage>
</organism>
<dbReference type="AlphaFoldDB" id="A0AAD9JW67"/>
<comment type="caution">
    <text evidence="2">The sequence shown here is derived from an EMBL/GenBank/DDBJ whole genome shotgun (WGS) entry which is preliminary data.</text>
</comment>
<keyword evidence="1" id="KW-0472">Membrane</keyword>
<dbReference type="EMBL" id="JAODUP010000145">
    <property type="protein sequence ID" value="KAK2159815.1"/>
    <property type="molecule type" value="Genomic_DNA"/>
</dbReference>
<evidence type="ECO:0000313" key="3">
    <source>
        <dbReference type="Proteomes" id="UP001208570"/>
    </source>
</evidence>
<name>A0AAD9JW67_9ANNE</name>
<accession>A0AAD9JW67</accession>
<reference evidence="2" key="1">
    <citation type="journal article" date="2023" name="Mol. Biol. Evol.">
        <title>Third-Generation Sequencing Reveals the Adaptive Role of the Epigenome in Three Deep-Sea Polychaetes.</title>
        <authorList>
            <person name="Perez M."/>
            <person name="Aroh O."/>
            <person name="Sun Y."/>
            <person name="Lan Y."/>
            <person name="Juniper S.K."/>
            <person name="Young C.R."/>
            <person name="Angers B."/>
            <person name="Qian P.Y."/>
        </authorList>
    </citation>
    <scope>NUCLEOTIDE SEQUENCE</scope>
    <source>
        <strain evidence="2">P08H-3</strain>
    </source>
</reference>
<evidence type="ECO:0000313" key="2">
    <source>
        <dbReference type="EMBL" id="KAK2159815.1"/>
    </source>
</evidence>
<evidence type="ECO:0000256" key="1">
    <source>
        <dbReference type="SAM" id="Phobius"/>
    </source>
</evidence>